<dbReference type="SUPFAM" id="SSF54675">
    <property type="entry name" value="Nicotinate/Quinolinate PRTase N-terminal domain-like"/>
    <property type="match status" value="1"/>
</dbReference>
<dbReference type="AlphaFoldDB" id="A0A429G6S7"/>
<dbReference type="InterPro" id="IPR007229">
    <property type="entry name" value="Nic_PRibTrfase-Fam"/>
</dbReference>
<protein>
    <recommendedName>
        <fullName evidence="2">nicotinate phosphoribosyltransferase</fullName>
        <ecNumber evidence="2">6.3.4.21</ecNumber>
    </recommendedName>
</protein>
<dbReference type="Pfam" id="PF02749">
    <property type="entry name" value="QRPTase_N"/>
    <property type="match status" value="1"/>
</dbReference>
<dbReference type="Gene3D" id="3.90.1170.20">
    <property type="entry name" value="Quinolinate phosphoribosyl transferase, N-terminal domain"/>
    <property type="match status" value="1"/>
</dbReference>
<dbReference type="UniPathway" id="UPA00253">
    <property type="reaction ID" value="UER00457"/>
</dbReference>
<comment type="caution">
    <text evidence="10">The sequence shown here is derived from an EMBL/GenBank/DDBJ whole genome shotgun (WGS) entry which is preliminary data.</text>
</comment>
<dbReference type="GO" id="GO:0004516">
    <property type="term" value="F:nicotinate phosphoribosyltransferase activity"/>
    <property type="evidence" value="ECO:0007669"/>
    <property type="project" value="UniProtKB-EC"/>
</dbReference>
<dbReference type="InterPro" id="IPR013785">
    <property type="entry name" value="Aldolase_TIM"/>
</dbReference>
<dbReference type="InterPro" id="IPR037128">
    <property type="entry name" value="Quinolinate_PRibosylTase_N_sf"/>
</dbReference>
<dbReference type="NCBIfam" id="NF006415">
    <property type="entry name" value="PRK08662.1"/>
    <property type="match status" value="1"/>
</dbReference>
<proteinExistence type="predicted"/>
<dbReference type="RefSeq" id="WP_125741002.1">
    <property type="nucleotide sequence ID" value="NZ_RCOR01000018.1"/>
</dbReference>
<dbReference type="PIRSF" id="PIRSF000484">
    <property type="entry name" value="NAPRT"/>
    <property type="match status" value="1"/>
</dbReference>
<evidence type="ECO:0000256" key="2">
    <source>
        <dbReference type="ARBA" id="ARBA00013236"/>
    </source>
</evidence>
<evidence type="ECO:0000256" key="1">
    <source>
        <dbReference type="ARBA" id="ARBA00004952"/>
    </source>
</evidence>
<dbReference type="PANTHER" id="PTHR43202:SF1">
    <property type="entry name" value="NICOTINATE PHOSPHORIBOSYLTRANSFERASE"/>
    <property type="match status" value="1"/>
</dbReference>
<sequence>MRQDDFYIISSKEIKEGKVTDIYFLRTLEVLRAKGLADKRVVMEVAARSIPNKAKWGILAGVEEVAKLLEGKNVDVYSLPDGSIFRPWTPVMRIEGPYSEFGALETSILGFLSSLSGVATAAARVKMAAGDKPVFNFGIRRQHPAVSLAFEKASLIGGLDGSSGILTEELGFKPVGTMPHAMIILFGDQIKAWRSFDEVMPEDVPRIALVDTFYDEKTEAIMAAEALGKRLSGVRLDTPSSRRGDMSEIIREVRWELDIRGFNHVKIFVSGGLNESTVKEFSEAGADAFGVGSHIIGARPVDFGMDIVEIEGKPIAKRGIRSGAKDLFICDDHLIYEVSRGSKPKCPSCGKEMRYSYLKVVERGKLNYKIEDLRELNKKTKELIRKLRELGEEV</sequence>
<comment type="catalytic activity">
    <reaction evidence="7">
        <text>5-phospho-alpha-D-ribose 1-diphosphate + nicotinate + ATP + H2O = nicotinate beta-D-ribonucleotide + ADP + phosphate + diphosphate</text>
        <dbReference type="Rhea" id="RHEA:36163"/>
        <dbReference type="ChEBI" id="CHEBI:15377"/>
        <dbReference type="ChEBI" id="CHEBI:30616"/>
        <dbReference type="ChEBI" id="CHEBI:32544"/>
        <dbReference type="ChEBI" id="CHEBI:33019"/>
        <dbReference type="ChEBI" id="CHEBI:43474"/>
        <dbReference type="ChEBI" id="CHEBI:57502"/>
        <dbReference type="ChEBI" id="CHEBI:58017"/>
        <dbReference type="ChEBI" id="CHEBI:456216"/>
        <dbReference type="EC" id="6.3.4.21"/>
    </reaction>
</comment>
<keyword evidence="6 10" id="KW-0808">Transferase</keyword>
<evidence type="ECO:0000259" key="9">
    <source>
        <dbReference type="Pfam" id="PF02749"/>
    </source>
</evidence>
<dbReference type="GO" id="GO:0004514">
    <property type="term" value="F:nicotinate-nucleotide diphosphorylase (carboxylating) activity"/>
    <property type="evidence" value="ECO:0007669"/>
    <property type="project" value="InterPro"/>
</dbReference>
<evidence type="ECO:0000313" key="10">
    <source>
        <dbReference type="EMBL" id="RSN69471.1"/>
    </source>
</evidence>
<keyword evidence="4 10" id="KW-0436">Ligase</keyword>
<dbReference type="Gene3D" id="3.20.20.70">
    <property type="entry name" value="Aldolase class I"/>
    <property type="match status" value="1"/>
</dbReference>
<feature type="domain" description="Quinolinate phosphoribosyl transferase C-terminal" evidence="8">
    <location>
        <begin position="118"/>
        <end position="306"/>
    </location>
</feature>
<evidence type="ECO:0000256" key="3">
    <source>
        <dbReference type="ARBA" id="ARBA00022553"/>
    </source>
</evidence>
<dbReference type="EMBL" id="RCOR01000018">
    <property type="protein sequence ID" value="RSN69471.1"/>
    <property type="molecule type" value="Genomic_DNA"/>
</dbReference>
<keyword evidence="10" id="KW-0328">Glycosyltransferase</keyword>
<dbReference type="InterPro" id="IPR053190">
    <property type="entry name" value="NAPRTase-like"/>
</dbReference>
<feature type="domain" description="Quinolinate phosphoribosyl transferase N-terminal" evidence="9">
    <location>
        <begin position="21"/>
        <end position="116"/>
    </location>
</feature>
<evidence type="ECO:0000256" key="6">
    <source>
        <dbReference type="ARBA" id="ARBA00022679"/>
    </source>
</evidence>
<evidence type="ECO:0000256" key="7">
    <source>
        <dbReference type="ARBA" id="ARBA00048668"/>
    </source>
</evidence>
<dbReference type="Pfam" id="PF01729">
    <property type="entry name" value="QRPTase_C"/>
    <property type="match status" value="1"/>
</dbReference>
<evidence type="ECO:0000256" key="4">
    <source>
        <dbReference type="ARBA" id="ARBA00022598"/>
    </source>
</evidence>
<dbReference type="CDD" id="cd01571">
    <property type="entry name" value="NAPRTase_B"/>
    <property type="match status" value="1"/>
</dbReference>
<dbReference type="GO" id="GO:0009435">
    <property type="term" value="P:NAD+ biosynthetic process"/>
    <property type="evidence" value="ECO:0007669"/>
    <property type="project" value="UniProtKB-UniPathway"/>
</dbReference>
<dbReference type="InterPro" id="IPR022412">
    <property type="entry name" value="Quinolinate_PRibosylTrfase_N"/>
</dbReference>
<keyword evidence="3" id="KW-0597">Phosphoprotein</keyword>
<dbReference type="EC" id="6.3.4.21" evidence="2"/>
<comment type="pathway">
    <text evidence="1">Cofactor biosynthesis; NAD(+) biosynthesis; nicotinate D-ribonucleotide from nicotinate: step 1/1.</text>
</comment>
<organism evidence="10 11">
    <name type="scientific">Candidatus Korarchaeum cryptofilum</name>
    <dbReference type="NCBI Taxonomy" id="498846"/>
    <lineage>
        <taxon>Archaea</taxon>
        <taxon>Thermoproteota</taxon>
        <taxon>Candidatus Korarchaeia</taxon>
        <taxon>Candidatus Korarchaeales</taxon>
        <taxon>Candidatus Korarchaeaceae</taxon>
        <taxon>Candidatus Korarchaeum</taxon>
    </lineage>
</organism>
<gene>
    <name evidence="10" type="ORF">D9Q81_02370</name>
</gene>
<dbReference type="SUPFAM" id="SSF51690">
    <property type="entry name" value="Nicotinate/Quinolinate PRTase C-terminal domain-like"/>
    <property type="match status" value="1"/>
</dbReference>
<keyword evidence="5" id="KW-0662">Pyridine nucleotide biosynthesis</keyword>
<dbReference type="InterPro" id="IPR002638">
    <property type="entry name" value="Quinolinate_PRibosylTrfase_C"/>
</dbReference>
<reference evidence="10 11" key="1">
    <citation type="submission" date="2018-10" db="EMBL/GenBank/DDBJ databases">
        <title>Co-occurring genomic capacity for anaerobic methane metabolism and dissimilatory sulfite reduction discovered in the Korarchaeota.</title>
        <authorList>
            <person name="Mckay L.J."/>
            <person name="Dlakic M."/>
            <person name="Fields M.W."/>
            <person name="Delmont T.O."/>
            <person name="Eren A.M."/>
            <person name="Jay Z.J."/>
            <person name="Klingelsmith K.B."/>
            <person name="Rusch D.B."/>
            <person name="Inskeep W.P."/>
        </authorList>
    </citation>
    <scope>NUCLEOTIDE SEQUENCE [LARGE SCALE GENOMIC DNA]</scope>
    <source>
        <strain evidence="10 11">WS</strain>
    </source>
</reference>
<dbReference type="InterPro" id="IPR036068">
    <property type="entry name" value="Nicotinate_pribotase-like_C"/>
</dbReference>
<dbReference type="Proteomes" id="UP000278149">
    <property type="component" value="Unassembled WGS sequence"/>
</dbReference>
<evidence type="ECO:0000259" key="8">
    <source>
        <dbReference type="Pfam" id="PF01729"/>
    </source>
</evidence>
<accession>A0A429G6S7</accession>
<dbReference type="InterPro" id="IPR035809">
    <property type="entry name" value="NAPRTase_arc-type"/>
</dbReference>
<evidence type="ECO:0000313" key="11">
    <source>
        <dbReference type="Proteomes" id="UP000278149"/>
    </source>
</evidence>
<dbReference type="PANTHER" id="PTHR43202">
    <property type="entry name" value="NICOTINATE-NUCLEOTIDE PYROPHOSPHORYLASE"/>
    <property type="match status" value="1"/>
</dbReference>
<evidence type="ECO:0000256" key="5">
    <source>
        <dbReference type="ARBA" id="ARBA00022642"/>
    </source>
</evidence>
<name>A0A429G6S7_9CREN</name>